<evidence type="ECO:0000256" key="1">
    <source>
        <dbReference type="ARBA" id="ARBA00002962"/>
    </source>
</evidence>
<dbReference type="GO" id="GO:0005886">
    <property type="term" value="C:plasma membrane"/>
    <property type="evidence" value="ECO:0007669"/>
    <property type="project" value="UniProtKB-SubCell"/>
</dbReference>
<dbReference type="InterPro" id="IPR005254">
    <property type="entry name" value="Heme_biosyn_assoc_TPR_pro"/>
</dbReference>
<name>A0A9X7UYM8_9GAMM</name>
<gene>
    <name evidence="12" type="ORF">GJQ55_13040</name>
</gene>
<accession>A0A9X7UYM8</accession>
<keyword evidence="5" id="KW-0997">Cell inner membrane</keyword>
<dbReference type="NCBIfam" id="TIGR00540">
    <property type="entry name" value="TPR_hemY_coli"/>
    <property type="match status" value="1"/>
</dbReference>
<organism evidence="12 13">
    <name type="scientific">Venatoribacter cucullus</name>
    <dbReference type="NCBI Taxonomy" id="2661630"/>
    <lineage>
        <taxon>Bacteria</taxon>
        <taxon>Pseudomonadati</taxon>
        <taxon>Pseudomonadota</taxon>
        <taxon>Gammaproteobacteria</taxon>
        <taxon>Oceanospirillales</taxon>
        <taxon>Oceanospirillaceae</taxon>
        <taxon>Venatoribacter</taxon>
    </lineage>
</organism>
<keyword evidence="8 10" id="KW-0472">Membrane</keyword>
<sequence>MGRAAAPRHGPGGGVGMRAWLLLLVLTLAGGLVAGTLMGFDSGYVLISWGNYTLETSLWLYAGLTLLLMLLLYTLLRSALVLLGSDWRFNEWRAQRRNQRARRQTTKGLLSLAQGQWRRAERLLTLSADDSDTPLINYLAAARAAYEQGKNDAADEWLKAARDSTKGADLAVGLNQAELLSSRGQKEQALAVLLKLRQQHPRHAYLLKLLVKLHVDLEDWSALHELLPLLRKSSRIAADKLSELEQNIQLQLLERTGRNSGQAPEQQAQELKRLYRDMPRSARESVPVVKRYIELLHALPADGLAEQELRRALKYVWHDDLVILYGNLHGEDTSRQLLFAEQQLTERPNDPVLLLVLGKLALRLNDLEKAADYLQTGLRLRNLPELHTEMALVRLAEGNESQACEHFRLALR</sequence>
<proteinExistence type="predicted"/>
<dbReference type="SUPFAM" id="SSF48452">
    <property type="entry name" value="TPR-like"/>
    <property type="match status" value="1"/>
</dbReference>
<dbReference type="InterPro" id="IPR010817">
    <property type="entry name" value="HemY_N"/>
</dbReference>
<evidence type="ECO:0000256" key="4">
    <source>
        <dbReference type="ARBA" id="ARBA00022475"/>
    </source>
</evidence>
<evidence type="ECO:0000256" key="5">
    <source>
        <dbReference type="ARBA" id="ARBA00022519"/>
    </source>
</evidence>
<keyword evidence="4" id="KW-1003">Cell membrane</keyword>
<evidence type="ECO:0000313" key="12">
    <source>
        <dbReference type="EMBL" id="QQD25344.1"/>
    </source>
</evidence>
<dbReference type="Pfam" id="PF07219">
    <property type="entry name" value="HemY_N"/>
    <property type="match status" value="1"/>
</dbReference>
<keyword evidence="6 10" id="KW-0812">Transmembrane</keyword>
<dbReference type="InterPro" id="IPR011990">
    <property type="entry name" value="TPR-like_helical_dom_sf"/>
</dbReference>
<evidence type="ECO:0000313" key="13">
    <source>
        <dbReference type="Proteomes" id="UP000596074"/>
    </source>
</evidence>
<dbReference type="EMBL" id="CP046056">
    <property type="protein sequence ID" value="QQD25344.1"/>
    <property type="molecule type" value="Genomic_DNA"/>
</dbReference>
<evidence type="ECO:0000256" key="2">
    <source>
        <dbReference type="ARBA" id="ARBA00004429"/>
    </source>
</evidence>
<evidence type="ECO:0000259" key="11">
    <source>
        <dbReference type="Pfam" id="PF07219"/>
    </source>
</evidence>
<dbReference type="KEGG" id="vcw:GJQ55_13040"/>
<evidence type="ECO:0000256" key="8">
    <source>
        <dbReference type="ARBA" id="ARBA00023136"/>
    </source>
</evidence>
<keyword evidence="13" id="KW-1185">Reference proteome</keyword>
<feature type="transmembrane region" description="Helical" evidence="10">
    <location>
        <begin position="20"/>
        <end position="38"/>
    </location>
</feature>
<dbReference type="Gene3D" id="1.25.40.10">
    <property type="entry name" value="Tetratricopeptide repeat domain"/>
    <property type="match status" value="2"/>
</dbReference>
<dbReference type="GO" id="GO:0042168">
    <property type="term" value="P:heme metabolic process"/>
    <property type="evidence" value="ECO:0007669"/>
    <property type="project" value="InterPro"/>
</dbReference>
<comment type="subcellular location">
    <subcellularLocation>
        <location evidence="2">Cell inner membrane</location>
        <topology evidence="2">Multi-pass membrane protein</topology>
    </subcellularLocation>
</comment>
<protein>
    <submittedName>
        <fullName evidence="12">Heme biosynthesis protein HemY</fullName>
    </submittedName>
</protein>
<keyword evidence="7 10" id="KW-1133">Transmembrane helix</keyword>
<comment type="pathway">
    <text evidence="3">Porphyrin-containing compound metabolism; protoheme biosynthesis.</text>
</comment>
<keyword evidence="9" id="KW-0627">Porphyrin biosynthesis</keyword>
<evidence type="ECO:0000256" key="10">
    <source>
        <dbReference type="SAM" id="Phobius"/>
    </source>
</evidence>
<evidence type="ECO:0000256" key="3">
    <source>
        <dbReference type="ARBA" id="ARBA00004744"/>
    </source>
</evidence>
<dbReference type="AlphaFoldDB" id="A0A9X7UYM8"/>
<comment type="function">
    <text evidence="1">Involved in a late step of protoheme IX synthesis.</text>
</comment>
<dbReference type="Proteomes" id="UP000596074">
    <property type="component" value="Chromosome"/>
</dbReference>
<evidence type="ECO:0000256" key="6">
    <source>
        <dbReference type="ARBA" id="ARBA00022692"/>
    </source>
</evidence>
<feature type="transmembrane region" description="Helical" evidence="10">
    <location>
        <begin position="58"/>
        <end position="83"/>
    </location>
</feature>
<evidence type="ECO:0000256" key="7">
    <source>
        <dbReference type="ARBA" id="ARBA00022989"/>
    </source>
</evidence>
<feature type="domain" description="HemY N-terminal" evidence="11">
    <location>
        <begin position="43"/>
        <end position="149"/>
    </location>
</feature>
<reference evidence="12 13" key="1">
    <citation type="submission" date="2019-11" db="EMBL/GenBank/DDBJ databases">
        <title>Venatorbacter sp. nov. a predator of Campylobacter and other Gram-negative bacteria.</title>
        <authorList>
            <person name="Saeedi A."/>
            <person name="Cummings N.J."/>
            <person name="Connerton I.F."/>
            <person name="Connerton P.L."/>
        </authorList>
    </citation>
    <scope>NUCLEOTIDE SEQUENCE [LARGE SCALE GENOMIC DNA]</scope>
    <source>
        <strain evidence="12">XL5</strain>
    </source>
</reference>
<dbReference type="GO" id="GO:0006779">
    <property type="term" value="P:porphyrin-containing compound biosynthetic process"/>
    <property type="evidence" value="ECO:0007669"/>
    <property type="project" value="UniProtKB-KW"/>
</dbReference>
<evidence type="ECO:0000256" key="9">
    <source>
        <dbReference type="ARBA" id="ARBA00023244"/>
    </source>
</evidence>